<dbReference type="AlphaFoldDB" id="A0A849BR34"/>
<dbReference type="CDD" id="cd02440">
    <property type="entry name" value="AdoMet_MTases"/>
    <property type="match status" value="1"/>
</dbReference>
<keyword evidence="2" id="KW-0808">Transferase</keyword>
<evidence type="ECO:0000313" key="2">
    <source>
        <dbReference type="EMBL" id="NNH69073.1"/>
    </source>
</evidence>
<dbReference type="InterPro" id="IPR029063">
    <property type="entry name" value="SAM-dependent_MTases_sf"/>
</dbReference>
<name>A0A849BR34_9NOCA</name>
<reference evidence="2 3" key="1">
    <citation type="submission" date="2020-05" db="EMBL/GenBank/DDBJ databases">
        <title>MicrobeNet Type strains.</title>
        <authorList>
            <person name="Nicholson A.C."/>
        </authorList>
    </citation>
    <scope>NUCLEOTIDE SEQUENCE [LARGE SCALE GENOMIC DNA]</scope>
    <source>
        <strain evidence="2 3">JCM 3224</strain>
    </source>
</reference>
<keyword evidence="3" id="KW-1185">Reference proteome</keyword>
<protein>
    <submittedName>
        <fullName evidence="2">Methyltransferase domain-containing protein</fullName>
    </submittedName>
</protein>
<gene>
    <name evidence="2" type="ORF">HLB23_04160</name>
</gene>
<dbReference type="Proteomes" id="UP000586827">
    <property type="component" value="Unassembled WGS sequence"/>
</dbReference>
<dbReference type="SUPFAM" id="SSF53335">
    <property type="entry name" value="S-adenosyl-L-methionine-dependent methyltransferases"/>
    <property type="match status" value="1"/>
</dbReference>
<evidence type="ECO:0000313" key="3">
    <source>
        <dbReference type="Proteomes" id="UP000586827"/>
    </source>
</evidence>
<dbReference type="Pfam" id="PF13649">
    <property type="entry name" value="Methyltransf_25"/>
    <property type="match status" value="1"/>
</dbReference>
<dbReference type="PANTHER" id="PTHR43591:SF57">
    <property type="entry name" value="METHYLTRANSFERASE DOMAIN-CONTAINING PROTEIN-RELATED"/>
    <property type="match status" value="1"/>
</dbReference>
<accession>A0A849BR34</accession>
<dbReference type="InterPro" id="IPR041698">
    <property type="entry name" value="Methyltransf_25"/>
</dbReference>
<comment type="caution">
    <text evidence="2">The sequence shown here is derived from an EMBL/GenBank/DDBJ whole genome shotgun (WGS) entry which is preliminary data.</text>
</comment>
<sequence>MTNPLAAPDPWDVVAEGYDDLTAEMMLPFAQIALDSAEPKSDARVLDVAAGPGTLTLPAAARVARVDAVDFSPSMIERLRGHVRDAGLGNVEAQVGDGQRLPFPDNEFDTAFSMFGLMFFPDRAAGFSELFRVLKPGGGAVVSSWAPISESEFMTLMFGAFRAANPDIPQPQANLLSLENPEVFVSELRAAGFHEVTVQPHTVSKAYDSAEALWDRYSRGSAQVHLMRRNCDADTWKRREQLMIDYLNANYRPGQALSTTAWLGSGRK</sequence>
<keyword evidence="2" id="KW-0489">Methyltransferase</keyword>
<dbReference type="GO" id="GO:0008168">
    <property type="term" value="F:methyltransferase activity"/>
    <property type="evidence" value="ECO:0007669"/>
    <property type="project" value="UniProtKB-KW"/>
</dbReference>
<feature type="domain" description="Methyltransferase" evidence="1">
    <location>
        <begin position="45"/>
        <end position="138"/>
    </location>
</feature>
<proteinExistence type="predicted"/>
<organism evidence="2 3">
    <name type="scientific">Nocardia uniformis</name>
    <dbReference type="NCBI Taxonomy" id="53432"/>
    <lineage>
        <taxon>Bacteria</taxon>
        <taxon>Bacillati</taxon>
        <taxon>Actinomycetota</taxon>
        <taxon>Actinomycetes</taxon>
        <taxon>Mycobacteriales</taxon>
        <taxon>Nocardiaceae</taxon>
        <taxon>Nocardia</taxon>
    </lineage>
</organism>
<dbReference type="RefSeq" id="WP_067526947.1">
    <property type="nucleotide sequence ID" value="NZ_JABELX010000001.1"/>
</dbReference>
<evidence type="ECO:0000259" key="1">
    <source>
        <dbReference type="Pfam" id="PF13649"/>
    </source>
</evidence>
<dbReference type="GO" id="GO:0032259">
    <property type="term" value="P:methylation"/>
    <property type="evidence" value="ECO:0007669"/>
    <property type="project" value="UniProtKB-KW"/>
</dbReference>
<dbReference type="PANTHER" id="PTHR43591">
    <property type="entry name" value="METHYLTRANSFERASE"/>
    <property type="match status" value="1"/>
</dbReference>
<dbReference type="Gene3D" id="3.40.50.150">
    <property type="entry name" value="Vaccinia Virus protein VP39"/>
    <property type="match status" value="1"/>
</dbReference>
<dbReference type="EMBL" id="JABELX010000001">
    <property type="protein sequence ID" value="NNH69073.1"/>
    <property type="molecule type" value="Genomic_DNA"/>
</dbReference>